<proteinExistence type="predicted"/>
<feature type="transmembrane region" description="Helical" evidence="1">
    <location>
        <begin position="12"/>
        <end position="31"/>
    </location>
</feature>
<evidence type="ECO:0000256" key="1">
    <source>
        <dbReference type="SAM" id="Phobius"/>
    </source>
</evidence>
<keyword evidence="3" id="KW-1185">Reference proteome</keyword>
<name>A0ABR8GWC5_9CYAN</name>
<comment type="caution">
    <text evidence="2">The sequence shown here is derived from an EMBL/GenBank/DDBJ whole genome shotgun (WGS) entry which is preliminary data.</text>
</comment>
<keyword evidence="1" id="KW-0812">Transmembrane</keyword>
<protein>
    <submittedName>
        <fullName evidence="2">Uncharacterized protein</fullName>
    </submittedName>
</protein>
<organism evidence="2 3">
    <name type="scientific">Scytonema hofmannii FACHB-248</name>
    <dbReference type="NCBI Taxonomy" id="1842502"/>
    <lineage>
        <taxon>Bacteria</taxon>
        <taxon>Bacillati</taxon>
        <taxon>Cyanobacteriota</taxon>
        <taxon>Cyanophyceae</taxon>
        <taxon>Nostocales</taxon>
        <taxon>Scytonemataceae</taxon>
        <taxon>Scytonema</taxon>
    </lineage>
</organism>
<dbReference type="Proteomes" id="UP000660380">
    <property type="component" value="Unassembled WGS sequence"/>
</dbReference>
<evidence type="ECO:0000313" key="3">
    <source>
        <dbReference type="Proteomes" id="UP000660380"/>
    </source>
</evidence>
<keyword evidence="1" id="KW-0472">Membrane</keyword>
<gene>
    <name evidence="2" type="ORF">H6G81_23720</name>
</gene>
<dbReference type="EMBL" id="JACJTA010000063">
    <property type="protein sequence ID" value="MBD2607452.1"/>
    <property type="molecule type" value="Genomic_DNA"/>
</dbReference>
<keyword evidence="1" id="KW-1133">Transmembrane helix</keyword>
<accession>A0ABR8GWC5</accession>
<evidence type="ECO:0000313" key="2">
    <source>
        <dbReference type="EMBL" id="MBD2607452.1"/>
    </source>
</evidence>
<sequence length="76" mass="8161">MSDKQNYKAKFLLGMVAMTSFASLSVVAFSGNNIANATTSDGYSHTKSSSNLTENLVLEELEAHDSSFDGCLCTRC</sequence>
<reference evidence="2 3" key="1">
    <citation type="journal article" date="2020" name="ISME J.">
        <title>Comparative genomics reveals insights into cyanobacterial evolution and habitat adaptation.</title>
        <authorList>
            <person name="Chen M.Y."/>
            <person name="Teng W.K."/>
            <person name="Zhao L."/>
            <person name="Hu C.X."/>
            <person name="Zhou Y.K."/>
            <person name="Han B.P."/>
            <person name="Song L.R."/>
            <person name="Shu W.S."/>
        </authorList>
    </citation>
    <scope>NUCLEOTIDE SEQUENCE [LARGE SCALE GENOMIC DNA]</scope>
    <source>
        <strain evidence="2 3">FACHB-248</strain>
    </source>
</reference>
<dbReference type="RefSeq" id="WP_029630542.1">
    <property type="nucleotide sequence ID" value="NZ_JACJTA010000063.1"/>
</dbReference>